<protein>
    <submittedName>
        <fullName evidence="1">Uncharacterized protein</fullName>
    </submittedName>
</protein>
<reference evidence="1 2" key="1">
    <citation type="journal article" date="2016" name="Front. Microbiol.">
        <title>Fuerstia marisgermanicae gen. nov., sp. nov., an Unusual Member of the Phylum Planctomycetes from the German Wadden Sea.</title>
        <authorList>
            <person name="Kohn T."/>
            <person name="Heuer A."/>
            <person name="Jogler M."/>
            <person name="Vollmers J."/>
            <person name="Boedeker C."/>
            <person name="Bunk B."/>
            <person name="Rast P."/>
            <person name="Borchert D."/>
            <person name="Glockner I."/>
            <person name="Freese H.M."/>
            <person name="Klenk H.P."/>
            <person name="Overmann J."/>
            <person name="Kaster A.K."/>
            <person name="Rohde M."/>
            <person name="Wiegand S."/>
            <person name="Jogler C."/>
        </authorList>
    </citation>
    <scope>NUCLEOTIDE SEQUENCE [LARGE SCALE GENOMIC DNA]</scope>
    <source>
        <strain evidence="1 2">NH11</strain>
    </source>
</reference>
<proteinExistence type="predicted"/>
<name>A0A1P8WD54_9PLAN</name>
<keyword evidence="2" id="KW-1185">Reference proteome</keyword>
<evidence type="ECO:0000313" key="2">
    <source>
        <dbReference type="Proteomes" id="UP000187735"/>
    </source>
</evidence>
<evidence type="ECO:0000313" key="1">
    <source>
        <dbReference type="EMBL" id="APZ91974.1"/>
    </source>
</evidence>
<dbReference type="EMBL" id="CP017641">
    <property type="protein sequence ID" value="APZ91974.1"/>
    <property type="molecule type" value="Genomic_DNA"/>
</dbReference>
<dbReference type="KEGG" id="fmr:Fuma_01575"/>
<gene>
    <name evidence="1" type="ORF">Fuma_01575</name>
</gene>
<accession>A0A1P8WD54</accession>
<dbReference type="AlphaFoldDB" id="A0A1P8WD54"/>
<organism evidence="1 2">
    <name type="scientific">Fuerstiella marisgermanici</name>
    <dbReference type="NCBI Taxonomy" id="1891926"/>
    <lineage>
        <taxon>Bacteria</taxon>
        <taxon>Pseudomonadati</taxon>
        <taxon>Planctomycetota</taxon>
        <taxon>Planctomycetia</taxon>
        <taxon>Planctomycetales</taxon>
        <taxon>Planctomycetaceae</taxon>
        <taxon>Fuerstiella</taxon>
    </lineage>
</organism>
<dbReference type="Proteomes" id="UP000187735">
    <property type="component" value="Chromosome"/>
</dbReference>
<sequence>MAGRHGLWKLDHSTPKWEHGSFKCGRDWTKRSEGNHGVPLRQPRKTVAGFGLHPQVLLFRKHFVLSIAAADDVGDQIQDLVFRHAIEQALGHW</sequence>